<sequence length="234" mass="26969">MAFKQQDMYLNPLITPQTSNQNKYIQPEYSDEPQFSSLHTTDTRFGLEKSDCLQGDTRLSIELNSSSLQSSTLHSINLKRSFYFTSPKRSVPQTPLMLSLKAKELRDQNQSPRLEEKLLKLEKHSELLRKSDKIESDSLFELDHERYNSVIQEPDDNISYEGDDDMKIPQLMWCASCSAEVMTKIEYVNTDKTFWAAMGILISGGFLGCFLLPYMTNTCKGVRVRCHKCDRILK</sequence>
<evidence type="ECO:0000256" key="1">
    <source>
        <dbReference type="SAM" id="Phobius"/>
    </source>
</evidence>
<proteinExistence type="predicted"/>
<comment type="caution">
    <text evidence="3">The sequence shown here is derived from an EMBL/GenBank/DDBJ whole genome shotgun (WGS) entry which is preliminary data.</text>
</comment>
<evidence type="ECO:0000313" key="3">
    <source>
        <dbReference type="EMBL" id="OMJ89884.1"/>
    </source>
</evidence>
<feature type="domain" description="LITAF" evidence="2">
    <location>
        <begin position="154"/>
        <end position="234"/>
    </location>
</feature>
<dbReference type="AlphaFoldDB" id="A0A1R2CLJ3"/>
<keyword evidence="4" id="KW-1185">Reference proteome</keyword>
<keyword evidence="1" id="KW-0812">Transmembrane</keyword>
<dbReference type="OrthoDB" id="4713066at2759"/>
<name>A0A1R2CLJ3_9CILI</name>
<accession>A0A1R2CLJ3</accession>
<evidence type="ECO:0000313" key="4">
    <source>
        <dbReference type="Proteomes" id="UP000187209"/>
    </source>
</evidence>
<evidence type="ECO:0000259" key="2">
    <source>
        <dbReference type="PROSITE" id="PS51837"/>
    </source>
</evidence>
<protein>
    <recommendedName>
        <fullName evidence="2">LITAF domain-containing protein</fullName>
    </recommendedName>
</protein>
<dbReference type="EMBL" id="MPUH01000115">
    <property type="protein sequence ID" value="OMJ89884.1"/>
    <property type="molecule type" value="Genomic_DNA"/>
</dbReference>
<feature type="transmembrane region" description="Helical" evidence="1">
    <location>
        <begin position="194"/>
        <end position="215"/>
    </location>
</feature>
<reference evidence="3 4" key="1">
    <citation type="submission" date="2016-11" db="EMBL/GenBank/DDBJ databases">
        <title>The macronuclear genome of Stentor coeruleus: a giant cell with tiny introns.</title>
        <authorList>
            <person name="Slabodnick M."/>
            <person name="Ruby J.G."/>
            <person name="Reiff S.B."/>
            <person name="Swart E.C."/>
            <person name="Gosai S."/>
            <person name="Prabakaran S."/>
            <person name="Witkowska E."/>
            <person name="Larue G.E."/>
            <person name="Fisher S."/>
            <person name="Freeman R.M."/>
            <person name="Gunawardena J."/>
            <person name="Chu W."/>
            <person name="Stover N.A."/>
            <person name="Gregory B.D."/>
            <person name="Nowacki M."/>
            <person name="Derisi J."/>
            <person name="Roy S.W."/>
            <person name="Marshall W.F."/>
            <person name="Sood P."/>
        </authorList>
    </citation>
    <scope>NUCLEOTIDE SEQUENCE [LARGE SCALE GENOMIC DNA]</scope>
    <source>
        <strain evidence="3">WM001</strain>
    </source>
</reference>
<keyword evidence="1" id="KW-1133">Transmembrane helix</keyword>
<dbReference type="PROSITE" id="PS51837">
    <property type="entry name" value="LITAF"/>
    <property type="match status" value="1"/>
</dbReference>
<dbReference type="SMART" id="SM00714">
    <property type="entry name" value="LITAF"/>
    <property type="match status" value="1"/>
</dbReference>
<dbReference type="Proteomes" id="UP000187209">
    <property type="component" value="Unassembled WGS sequence"/>
</dbReference>
<keyword evidence="1" id="KW-0472">Membrane</keyword>
<dbReference type="InterPro" id="IPR006629">
    <property type="entry name" value="LITAF"/>
</dbReference>
<dbReference type="Pfam" id="PF10601">
    <property type="entry name" value="zf-LITAF-like"/>
    <property type="match status" value="1"/>
</dbReference>
<gene>
    <name evidence="3" type="ORF">SteCoe_7871</name>
</gene>
<organism evidence="3 4">
    <name type="scientific">Stentor coeruleus</name>
    <dbReference type="NCBI Taxonomy" id="5963"/>
    <lineage>
        <taxon>Eukaryota</taxon>
        <taxon>Sar</taxon>
        <taxon>Alveolata</taxon>
        <taxon>Ciliophora</taxon>
        <taxon>Postciliodesmatophora</taxon>
        <taxon>Heterotrichea</taxon>
        <taxon>Heterotrichida</taxon>
        <taxon>Stentoridae</taxon>
        <taxon>Stentor</taxon>
    </lineage>
</organism>